<dbReference type="EMBL" id="VSRR010038968">
    <property type="protein sequence ID" value="MPC74462.1"/>
    <property type="molecule type" value="Genomic_DNA"/>
</dbReference>
<evidence type="ECO:0000313" key="2">
    <source>
        <dbReference type="EMBL" id="MPC74462.1"/>
    </source>
</evidence>
<sequence length="129" mass="13861">MTRAAAQQRGSLAASLRACTERACIFLHQCSSPPTAQRCKLPPNVLPRRGKETEGLEGEARHVKRGVAAKGTEDAGSYLVPSHTPPGPLRHHHHHHPPANRTKKRCQGATLTSPIHPHTNSPTPPPPPG</sequence>
<dbReference type="AlphaFoldDB" id="A0A5B7HT17"/>
<feature type="compositionally biased region" description="Basic and acidic residues" evidence="1">
    <location>
        <begin position="50"/>
        <end position="61"/>
    </location>
</feature>
<gene>
    <name evidence="2" type="ORF">E2C01_068820</name>
</gene>
<protein>
    <submittedName>
        <fullName evidence="2">Uncharacterized protein</fullName>
    </submittedName>
</protein>
<accession>A0A5B7HT17</accession>
<feature type="compositionally biased region" description="Basic residues" evidence="1">
    <location>
        <begin position="89"/>
        <end position="106"/>
    </location>
</feature>
<evidence type="ECO:0000256" key="1">
    <source>
        <dbReference type="SAM" id="MobiDB-lite"/>
    </source>
</evidence>
<feature type="region of interest" description="Disordered" evidence="1">
    <location>
        <begin position="50"/>
        <end position="129"/>
    </location>
</feature>
<organism evidence="2 3">
    <name type="scientific">Portunus trituberculatus</name>
    <name type="common">Swimming crab</name>
    <name type="synonym">Neptunus trituberculatus</name>
    <dbReference type="NCBI Taxonomy" id="210409"/>
    <lineage>
        <taxon>Eukaryota</taxon>
        <taxon>Metazoa</taxon>
        <taxon>Ecdysozoa</taxon>
        <taxon>Arthropoda</taxon>
        <taxon>Crustacea</taxon>
        <taxon>Multicrustacea</taxon>
        <taxon>Malacostraca</taxon>
        <taxon>Eumalacostraca</taxon>
        <taxon>Eucarida</taxon>
        <taxon>Decapoda</taxon>
        <taxon>Pleocyemata</taxon>
        <taxon>Brachyura</taxon>
        <taxon>Eubrachyura</taxon>
        <taxon>Portunoidea</taxon>
        <taxon>Portunidae</taxon>
        <taxon>Portuninae</taxon>
        <taxon>Portunus</taxon>
    </lineage>
</organism>
<name>A0A5B7HT17_PORTR</name>
<comment type="caution">
    <text evidence="2">The sequence shown here is derived from an EMBL/GenBank/DDBJ whole genome shotgun (WGS) entry which is preliminary data.</text>
</comment>
<dbReference type="Proteomes" id="UP000324222">
    <property type="component" value="Unassembled WGS sequence"/>
</dbReference>
<reference evidence="2 3" key="1">
    <citation type="submission" date="2019-05" db="EMBL/GenBank/DDBJ databases">
        <title>Another draft genome of Portunus trituberculatus and its Hox gene families provides insights of decapod evolution.</title>
        <authorList>
            <person name="Jeong J.-H."/>
            <person name="Song I."/>
            <person name="Kim S."/>
            <person name="Choi T."/>
            <person name="Kim D."/>
            <person name="Ryu S."/>
            <person name="Kim W."/>
        </authorList>
    </citation>
    <scope>NUCLEOTIDE SEQUENCE [LARGE SCALE GENOMIC DNA]</scope>
    <source>
        <tissue evidence="2">Muscle</tissue>
    </source>
</reference>
<evidence type="ECO:0000313" key="3">
    <source>
        <dbReference type="Proteomes" id="UP000324222"/>
    </source>
</evidence>
<keyword evidence="3" id="KW-1185">Reference proteome</keyword>
<proteinExistence type="predicted"/>
<feature type="compositionally biased region" description="Low complexity" evidence="1">
    <location>
        <begin position="112"/>
        <end position="121"/>
    </location>
</feature>